<keyword evidence="4" id="KW-0560">Oxidoreductase</keyword>
<evidence type="ECO:0000259" key="6">
    <source>
        <dbReference type="Pfam" id="PF01494"/>
    </source>
</evidence>
<keyword evidence="8" id="KW-1185">Reference proteome</keyword>
<dbReference type="RefSeq" id="XP_025572826.1">
    <property type="nucleotide sequence ID" value="XM_025723952.1"/>
</dbReference>
<dbReference type="Proteomes" id="UP000249402">
    <property type="component" value="Unassembled WGS sequence"/>
</dbReference>
<accession>A0A395GU62</accession>
<dbReference type="GeneID" id="37228817"/>
<feature type="domain" description="FAD-binding" evidence="6">
    <location>
        <begin position="11"/>
        <end position="371"/>
    </location>
</feature>
<dbReference type="PRINTS" id="PR00420">
    <property type="entry name" value="RNGMNOXGNASE"/>
</dbReference>
<dbReference type="VEuPathDB" id="FungiDB:BO80DRAFT_495516"/>
<dbReference type="InterPro" id="IPR036188">
    <property type="entry name" value="FAD/NAD-bd_sf"/>
</dbReference>
<comment type="similarity">
    <text evidence="1">Belongs to the paxM FAD-dependent monooxygenase family.</text>
</comment>
<dbReference type="PANTHER" id="PTHR13789">
    <property type="entry name" value="MONOOXYGENASE"/>
    <property type="match status" value="1"/>
</dbReference>
<keyword evidence="3" id="KW-0274">FAD</keyword>
<name>A0A395GU62_9EURO</name>
<keyword evidence="5 7" id="KW-0503">Monooxygenase</keyword>
<dbReference type="STRING" id="1448316.A0A395GU62"/>
<sequence length="425" mass="47537">MTSANTKHETIQVLIVGAGIGGLTLANICKRLGLRYLVLERSAAVTPVGAGISLAPNCLRVLDQLGFLPEIEREGQRLRKVRIFRNSSQWNMLDFESIEKTFGYPVYKIERHAFHFALYRSAGEEHVLLGAQVVDVVDDAEKKLVTVTLADGREISGQIVVGADGIRSATRRALTKRGGEAIIKSTIQFTGRTHMSGYTAPLEHLGSEEEGVGTWMLYDNSIFTTWPCKDKRQWFIGVKRADLRAEGRSVWKSVDTDTINGVYGDHYHPFGETGLVEDIVGRSERVTASDVFEETSFPAMAVGRVALIGDAAHAMTSFFGQGACQAIEDAAELGNTLHEYFQGEKVVDLSEVLDKYRQQRESRAKDLVHFSNNFALFHMGRILPLFGTLLRRMAYTYAPTWCWTWSLRWLYGYQPCVKALDRDLS</sequence>
<keyword evidence="2" id="KW-0285">Flavoprotein</keyword>
<evidence type="ECO:0000256" key="5">
    <source>
        <dbReference type="ARBA" id="ARBA00023033"/>
    </source>
</evidence>
<dbReference type="PANTHER" id="PTHR13789:SF309">
    <property type="entry name" value="PUTATIVE (AFU_ORTHOLOGUE AFUA_6G14510)-RELATED"/>
    <property type="match status" value="1"/>
</dbReference>
<organism evidence="7 8">
    <name type="scientific">Aspergillus ibericus CBS 121593</name>
    <dbReference type="NCBI Taxonomy" id="1448316"/>
    <lineage>
        <taxon>Eukaryota</taxon>
        <taxon>Fungi</taxon>
        <taxon>Dikarya</taxon>
        <taxon>Ascomycota</taxon>
        <taxon>Pezizomycotina</taxon>
        <taxon>Eurotiomycetes</taxon>
        <taxon>Eurotiomycetidae</taxon>
        <taxon>Eurotiales</taxon>
        <taxon>Aspergillaceae</taxon>
        <taxon>Aspergillus</taxon>
        <taxon>Aspergillus subgen. Circumdati</taxon>
    </lineage>
</organism>
<protein>
    <submittedName>
        <fullName evidence="7">FAD binding monooxygenase</fullName>
    </submittedName>
</protein>
<dbReference type="AlphaFoldDB" id="A0A395GU62"/>
<dbReference type="InterPro" id="IPR050493">
    <property type="entry name" value="FAD-dep_Monooxygenase_BioMet"/>
</dbReference>
<gene>
    <name evidence="7" type="ORF">BO80DRAFT_495516</name>
</gene>
<proteinExistence type="inferred from homology"/>
<evidence type="ECO:0000256" key="4">
    <source>
        <dbReference type="ARBA" id="ARBA00023002"/>
    </source>
</evidence>
<dbReference type="InterPro" id="IPR002938">
    <property type="entry name" value="FAD-bd"/>
</dbReference>
<dbReference type="EMBL" id="KZ824453">
    <property type="protein sequence ID" value="RAK98498.1"/>
    <property type="molecule type" value="Genomic_DNA"/>
</dbReference>
<dbReference type="GO" id="GO:0004497">
    <property type="term" value="F:monooxygenase activity"/>
    <property type="evidence" value="ECO:0007669"/>
    <property type="project" value="UniProtKB-KW"/>
</dbReference>
<evidence type="ECO:0000313" key="7">
    <source>
        <dbReference type="EMBL" id="RAK98498.1"/>
    </source>
</evidence>
<reference evidence="7 8" key="1">
    <citation type="submission" date="2018-02" db="EMBL/GenBank/DDBJ databases">
        <title>The genomes of Aspergillus section Nigri reveals drivers in fungal speciation.</title>
        <authorList>
            <consortium name="DOE Joint Genome Institute"/>
            <person name="Vesth T.C."/>
            <person name="Nybo J."/>
            <person name="Theobald S."/>
            <person name="Brandl J."/>
            <person name="Frisvad J.C."/>
            <person name="Nielsen K.F."/>
            <person name="Lyhne E.K."/>
            <person name="Kogle M.E."/>
            <person name="Kuo A."/>
            <person name="Riley R."/>
            <person name="Clum A."/>
            <person name="Nolan M."/>
            <person name="Lipzen A."/>
            <person name="Salamov A."/>
            <person name="Henrissat B."/>
            <person name="Wiebenga A."/>
            <person name="De vries R.P."/>
            <person name="Grigoriev I.V."/>
            <person name="Mortensen U.H."/>
            <person name="Andersen M.R."/>
            <person name="Baker S.E."/>
        </authorList>
    </citation>
    <scope>NUCLEOTIDE SEQUENCE [LARGE SCALE GENOMIC DNA]</scope>
    <source>
        <strain evidence="7 8">CBS 121593</strain>
    </source>
</reference>
<dbReference type="GO" id="GO:0071949">
    <property type="term" value="F:FAD binding"/>
    <property type="evidence" value="ECO:0007669"/>
    <property type="project" value="InterPro"/>
</dbReference>
<evidence type="ECO:0000313" key="8">
    <source>
        <dbReference type="Proteomes" id="UP000249402"/>
    </source>
</evidence>
<dbReference type="Gene3D" id="3.50.50.60">
    <property type="entry name" value="FAD/NAD(P)-binding domain"/>
    <property type="match status" value="1"/>
</dbReference>
<dbReference type="SUPFAM" id="SSF51905">
    <property type="entry name" value="FAD/NAD(P)-binding domain"/>
    <property type="match status" value="1"/>
</dbReference>
<evidence type="ECO:0000256" key="1">
    <source>
        <dbReference type="ARBA" id="ARBA00007992"/>
    </source>
</evidence>
<dbReference type="OrthoDB" id="16820at2759"/>
<evidence type="ECO:0000256" key="2">
    <source>
        <dbReference type="ARBA" id="ARBA00022630"/>
    </source>
</evidence>
<evidence type="ECO:0000256" key="3">
    <source>
        <dbReference type="ARBA" id="ARBA00022827"/>
    </source>
</evidence>
<dbReference type="Pfam" id="PF01494">
    <property type="entry name" value="FAD_binding_3"/>
    <property type="match status" value="1"/>
</dbReference>